<name>X1A0S8_9ZZZZ</name>
<gene>
    <name evidence="1" type="ORF">S01H4_16134</name>
</gene>
<organism evidence="1">
    <name type="scientific">marine sediment metagenome</name>
    <dbReference type="NCBI Taxonomy" id="412755"/>
    <lineage>
        <taxon>unclassified sequences</taxon>
        <taxon>metagenomes</taxon>
        <taxon>ecological metagenomes</taxon>
    </lineage>
</organism>
<comment type="caution">
    <text evidence="1">The sequence shown here is derived from an EMBL/GenBank/DDBJ whole genome shotgun (WGS) entry which is preliminary data.</text>
</comment>
<accession>X1A0S8</accession>
<proteinExistence type="predicted"/>
<dbReference type="AlphaFoldDB" id="X1A0S8"/>
<protein>
    <submittedName>
        <fullName evidence="1">Uncharacterized protein</fullName>
    </submittedName>
</protein>
<sequence>MVRIAGKYIPVLVKQAQAKQRSHDIIVAKHLLAKHGIALKEEM</sequence>
<evidence type="ECO:0000313" key="1">
    <source>
        <dbReference type="EMBL" id="GAG53891.1"/>
    </source>
</evidence>
<reference evidence="1" key="1">
    <citation type="journal article" date="2014" name="Front. Microbiol.">
        <title>High frequency of phylogenetically diverse reductive dehalogenase-homologous genes in deep subseafloor sedimentary metagenomes.</title>
        <authorList>
            <person name="Kawai M."/>
            <person name="Futagami T."/>
            <person name="Toyoda A."/>
            <person name="Takaki Y."/>
            <person name="Nishi S."/>
            <person name="Hori S."/>
            <person name="Arai W."/>
            <person name="Tsubouchi T."/>
            <person name="Morono Y."/>
            <person name="Uchiyama I."/>
            <person name="Ito T."/>
            <person name="Fujiyama A."/>
            <person name="Inagaki F."/>
            <person name="Takami H."/>
        </authorList>
    </citation>
    <scope>NUCLEOTIDE SEQUENCE</scope>
    <source>
        <strain evidence="1">Expedition CK06-06</strain>
    </source>
</reference>
<dbReference type="EMBL" id="BART01007070">
    <property type="protein sequence ID" value="GAG53891.1"/>
    <property type="molecule type" value="Genomic_DNA"/>
</dbReference>